<feature type="compositionally biased region" description="Polar residues" evidence="1">
    <location>
        <begin position="1"/>
        <end position="11"/>
    </location>
</feature>
<evidence type="ECO:0000313" key="3">
    <source>
        <dbReference type="Proteomes" id="UP001085076"/>
    </source>
</evidence>
<feature type="region of interest" description="Disordered" evidence="1">
    <location>
        <begin position="109"/>
        <end position="128"/>
    </location>
</feature>
<comment type="caution">
    <text evidence="2">The sequence shown here is derived from an EMBL/GenBank/DDBJ whole genome shotgun (WGS) entry which is preliminary data.</text>
</comment>
<dbReference type="AlphaFoldDB" id="A0A9D5HEB3"/>
<sequence length="128" mass="13212">MGGSHSKNSSPAPMDGASTVAPPKEQGSPVTSPSETSETVVHEPCVEDAAKQASRLSEHGLEEVHITSDSNWRPMQSGIPADGTNGEQCGTLVYDNIVTGDPSKVVIGIGNTGGRKTGGRVSGNRVMR</sequence>
<accession>A0A9D5HEB3</accession>
<dbReference type="Proteomes" id="UP001085076">
    <property type="component" value="Miscellaneous, Linkage group lg05"/>
</dbReference>
<reference evidence="2" key="1">
    <citation type="submission" date="2021-03" db="EMBL/GenBank/DDBJ databases">
        <authorList>
            <person name="Li Z."/>
            <person name="Yang C."/>
        </authorList>
    </citation>
    <scope>NUCLEOTIDE SEQUENCE</scope>
    <source>
        <strain evidence="2">Dzin_1.0</strain>
        <tissue evidence="2">Leaf</tissue>
    </source>
</reference>
<gene>
    <name evidence="2" type="ORF">J5N97_021403</name>
</gene>
<protein>
    <submittedName>
        <fullName evidence="2">Uncharacterized protein</fullName>
    </submittedName>
</protein>
<feature type="compositionally biased region" description="Basic and acidic residues" evidence="1">
    <location>
        <begin position="40"/>
        <end position="66"/>
    </location>
</feature>
<feature type="compositionally biased region" description="Low complexity" evidence="1">
    <location>
        <begin position="28"/>
        <end position="39"/>
    </location>
</feature>
<keyword evidence="3" id="KW-1185">Reference proteome</keyword>
<organism evidence="2 3">
    <name type="scientific">Dioscorea zingiberensis</name>
    <dbReference type="NCBI Taxonomy" id="325984"/>
    <lineage>
        <taxon>Eukaryota</taxon>
        <taxon>Viridiplantae</taxon>
        <taxon>Streptophyta</taxon>
        <taxon>Embryophyta</taxon>
        <taxon>Tracheophyta</taxon>
        <taxon>Spermatophyta</taxon>
        <taxon>Magnoliopsida</taxon>
        <taxon>Liliopsida</taxon>
        <taxon>Dioscoreales</taxon>
        <taxon>Dioscoreaceae</taxon>
        <taxon>Dioscorea</taxon>
    </lineage>
</organism>
<feature type="region of interest" description="Disordered" evidence="1">
    <location>
        <begin position="1"/>
        <end position="86"/>
    </location>
</feature>
<reference evidence="2" key="2">
    <citation type="journal article" date="2022" name="Hortic Res">
        <title>The genome of Dioscorea zingiberensis sheds light on the biosynthesis, origin and evolution of the medicinally important diosgenin saponins.</title>
        <authorList>
            <person name="Li Y."/>
            <person name="Tan C."/>
            <person name="Li Z."/>
            <person name="Guo J."/>
            <person name="Li S."/>
            <person name="Chen X."/>
            <person name="Wang C."/>
            <person name="Dai X."/>
            <person name="Yang H."/>
            <person name="Song W."/>
            <person name="Hou L."/>
            <person name="Xu J."/>
            <person name="Tong Z."/>
            <person name="Xu A."/>
            <person name="Yuan X."/>
            <person name="Wang W."/>
            <person name="Yang Q."/>
            <person name="Chen L."/>
            <person name="Sun Z."/>
            <person name="Wang K."/>
            <person name="Pan B."/>
            <person name="Chen J."/>
            <person name="Bao Y."/>
            <person name="Liu F."/>
            <person name="Qi X."/>
            <person name="Gang D.R."/>
            <person name="Wen J."/>
            <person name="Li J."/>
        </authorList>
    </citation>
    <scope>NUCLEOTIDE SEQUENCE</scope>
    <source>
        <strain evidence="2">Dzin_1.0</strain>
    </source>
</reference>
<evidence type="ECO:0000256" key="1">
    <source>
        <dbReference type="SAM" id="MobiDB-lite"/>
    </source>
</evidence>
<proteinExistence type="predicted"/>
<evidence type="ECO:0000313" key="2">
    <source>
        <dbReference type="EMBL" id="KAJ0973444.1"/>
    </source>
</evidence>
<dbReference type="EMBL" id="JAGGNH010000005">
    <property type="protein sequence ID" value="KAJ0973444.1"/>
    <property type="molecule type" value="Genomic_DNA"/>
</dbReference>
<name>A0A9D5HEB3_9LILI</name>